<feature type="compositionally biased region" description="Basic and acidic residues" evidence="1">
    <location>
        <begin position="71"/>
        <end position="88"/>
    </location>
</feature>
<proteinExistence type="predicted"/>
<evidence type="ECO:0000256" key="1">
    <source>
        <dbReference type="SAM" id="MobiDB-lite"/>
    </source>
</evidence>
<feature type="compositionally biased region" description="Low complexity" evidence="1">
    <location>
        <begin position="99"/>
        <end position="118"/>
    </location>
</feature>
<dbReference type="Proteomes" id="UP001251524">
    <property type="component" value="Unassembled WGS sequence"/>
</dbReference>
<feature type="compositionally biased region" description="Low complexity" evidence="1">
    <location>
        <begin position="34"/>
        <end position="44"/>
    </location>
</feature>
<evidence type="ECO:0000313" key="3">
    <source>
        <dbReference type="Proteomes" id="UP001251524"/>
    </source>
</evidence>
<organism evidence="2 3">
    <name type="scientific">Lysobacter niastensis</name>
    <dbReference type="NCBI Taxonomy" id="380629"/>
    <lineage>
        <taxon>Bacteria</taxon>
        <taxon>Pseudomonadati</taxon>
        <taxon>Pseudomonadota</taxon>
        <taxon>Gammaproteobacteria</taxon>
        <taxon>Lysobacterales</taxon>
        <taxon>Lysobacteraceae</taxon>
        <taxon>Lysobacter</taxon>
    </lineage>
</organism>
<name>A0ABU1WCJ2_9GAMM</name>
<feature type="region of interest" description="Disordered" evidence="1">
    <location>
        <begin position="1"/>
        <end position="126"/>
    </location>
</feature>
<sequence length="126" mass="13134">MHRHGDAGIGCATSAPPEVNADAQLDAMVQRAQPYKADAAKAPDSPSPERKAELQQLASDARARQAGTGRNDIRVTDKRVTTARRADDGGGDTGNSRIAPSTGSPATRSASSRSPNARPTRETKAT</sequence>
<dbReference type="RefSeq" id="WP_310062901.1">
    <property type="nucleotide sequence ID" value="NZ_JAVDVY010000002.1"/>
</dbReference>
<evidence type="ECO:0000313" key="2">
    <source>
        <dbReference type="EMBL" id="MDR7135305.1"/>
    </source>
</evidence>
<reference evidence="2 3" key="1">
    <citation type="submission" date="2023-07" db="EMBL/GenBank/DDBJ databases">
        <title>Sorghum-associated microbial communities from plants grown in Nebraska, USA.</title>
        <authorList>
            <person name="Schachtman D."/>
        </authorList>
    </citation>
    <scope>NUCLEOTIDE SEQUENCE [LARGE SCALE GENOMIC DNA]</scope>
    <source>
        <strain evidence="2 3">BE198</strain>
    </source>
</reference>
<accession>A0ABU1WCJ2</accession>
<dbReference type="EMBL" id="JAVDVY010000002">
    <property type="protein sequence ID" value="MDR7135305.1"/>
    <property type="molecule type" value="Genomic_DNA"/>
</dbReference>
<gene>
    <name evidence="2" type="ORF">J2X06_002514</name>
</gene>
<comment type="caution">
    <text evidence="2">The sequence shown here is derived from an EMBL/GenBank/DDBJ whole genome shotgun (WGS) entry which is preliminary data.</text>
</comment>
<keyword evidence="3" id="KW-1185">Reference proteome</keyword>
<protein>
    <submittedName>
        <fullName evidence="2">Uncharacterized protein</fullName>
    </submittedName>
</protein>